<dbReference type="PANTHER" id="PTHR10782:SF4">
    <property type="entry name" value="TONALLI, ISOFORM E"/>
    <property type="match status" value="1"/>
</dbReference>
<evidence type="ECO:0000256" key="4">
    <source>
        <dbReference type="PROSITE-ProRule" id="PRU00452"/>
    </source>
</evidence>
<protein>
    <recommendedName>
        <fullName evidence="6">SP-RING-type domain-containing protein</fullName>
    </recommendedName>
</protein>
<feature type="transmembrane region" description="Helical" evidence="5">
    <location>
        <begin position="287"/>
        <end position="307"/>
    </location>
</feature>
<dbReference type="GO" id="GO:0008270">
    <property type="term" value="F:zinc ion binding"/>
    <property type="evidence" value="ECO:0007669"/>
    <property type="project" value="UniProtKB-KW"/>
</dbReference>
<dbReference type="PANTHER" id="PTHR10782">
    <property type="entry name" value="ZINC FINGER MIZ DOMAIN-CONTAINING PROTEIN"/>
    <property type="match status" value="1"/>
</dbReference>
<feature type="domain" description="SP-RING-type" evidence="6">
    <location>
        <begin position="143"/>
        <end position="224"/>
    </location>
</feature>
<dbReference type="PROSITE" id="PS51044">
    <property type="entry name" value="ZF_SP_RING"/>
    <property type="match status" value="1"/>
</dbReference>
<dbReference type="GO" id="GO:0000785">
    <property type="term" value="C:chromatin"/>
    <property type="evidence" value="ECO:0007669"/>
    <property type="project" value="TreeGrafter"/>
</dbReference>
<dbReference type="GO" id="GO:0061665">
    <property type="term" value="F:SUMO ligase activity"/>
    <property type="evidence" value="ECO:0007669"/>
    <property type="project" value="TreeGrafter"/>
</dbReference>
<comment type="caution">
    <text evidence="7">The sequence shown here is derived from an EMBL/GenBank/DDBJ whole genome shotgun (WGS) entry which is preliminary data.</text>
</comment>
<evidence type="ECO:0000256" key="1">
    <source>
        <dbReference type="ARBA" id="ARBA00022723"/>
    </source>
</evidence>
<organism evidence="7 8">
    <name type="scientific">Reticulomyxa filosa</name>
    <dbReference type="NCBI Taxonomy" id="46433"/>
    <lineage>
        <taxon>Eukaryota</taxon>
        <taxon>Sar</taxon>
        <taxon>Rhizaria</taxon>
        <taxon>Retaria</taxon>
        <taxon>Foraminifera</taxon>
        <taxon>Monothalamids</taxon>
        <taxon>Reticulomyxidae</taxon>
        <taxon>Reticulomyxa</taxon>
    </lineage>
</organism>
<evidence type="ECO:0000259" key="6">
    <source>
        <dbReference type="PROSITE" id="PS51044"/>
    </source>
</evidence>
<dbReference type="AlphaFoldDB" id="X6P2A8"/>
<name>X6P2A8_RETFI</name>
<keyword evidence="5" id="KW-0472">Membrane</keyword>
<evidence type="ECO:0000256" key="2">
    <source>
        <dbReference type="ARBA" id="ARBA00022771"/>
    </source>
</evidence>
<dbReference type="OrthoDB" id="6510781at2759"/>
<gene>
    <name evidence="7" type="ORF">RFI_04847</name>
</gene>
<evidence type="ECO:0000256" key="5">
    <source>
        <dbReference type="SAM" id="Phobius"/>
    </source>
</evidence>
<evidence type="ECO:0000313" key="7">
    <source>
        <dbReference type="EMBL" id="ETO32273.1"/>
    </source>
</evidence>
<proteinExistence type="predicted"/>
<keyword evidence="8" id="KW-1185">Reference proteome</keyword>
<dbReference type="InterPro" id="IPR013083">
    <property type="entry name" value="Znf_RING/FYVE/PHD"/>
</dbReference>
<dbReference type="InterPro" id="IPR004181">
    <property type="entry name" value="Znf_MIZ"/>
</dbReference>
<dbReference type="EMBL" id="ASPP01004334">
    <property type="protein sequence ID" value="ETO32273.1"/>
    <property type="molecule type" value="Genomic_DNA"/>
</dbReference>
<accession>X6P2A8</accession>
<dbReference type="GO" id="GO:0016925">
    <property type="term" value="P:protein sumoylation"/>
    <property type="evidence" value="ECO:0007669"/>
    <property type="project" value="TreeGrafter"/>
</dbReference>
<keyword evidence="2 4" id="KW-0863">Zinc-finger</keyword>
<dbReference type="Proteomes" id="UP000023152">
    <property type="component" value="Unassembled WGS sequence"/>
</dbReference>
<evidence type="ECO:0000256" key="3">
    <source>
        <dbReference type="ARBA" id="ARBA00022833"/>
    </source>
</evidence>
<dbReference type="Pfam" id="PF02891">
    <property type="entry name" value="zf-MIZ"/>
    <property type="match status" value="1"/>
</dbReference>
<sequence>MHQDWSTSQCNIKINDKQLETGKKNRKNLSAKQYEYKVMKPLDISEHADNSIEITLDSNSKFQGAMIVEIVDVIPVQEIVRRVMARSIIGEIKNKDNPLANKYWPFHQTICQAAEDIPKLPETNKNENAIMVSQEGKVDFSEKKENICTGYAKVSLRCPLAIIKIKIPLRGRNCIYPQCLDLESYLVFSQMTGNWQCTICEQPIRYEDLCVDYKMVYIFENTTYNIDFVILYTNDVYQVITIQDEDKCIRKKTKLFFQINISRYYYTNLFFLFFISRKSKTVHQTSLLIQWNLINMFHSFSFFFYFFCTKCELSVHKLQQRDVNNISTTFLFLSFESQENSANFCGKNGGKKKDCLMLLIETVENLEFFKILLDVGIVVYNFLQNVCFHGVGVKA</sequence>
<keyword evidence="5" id="KW-1133">Transmembrane helix</keyword>
<feature type="transmembrane region" description="Helical" evidence="5">
    <location>
        <begin position="255"/>
        <end position="275"/>
    </location>
</feature>
<keyword evidence="1" id="KW-0479">Metal-binding</keyword>
<evidence type="ECO:0000313" key="8">
    <source>
        <dbReference type="Proteomes" id="UP000023152"/>
    </source>
</evidence>
<keyword evidence="5" id="KW-0812">Transmembrane</keyword>
<keyword evidence="3" id="KW-0862">Zinc</keyword>
<dbReference type="CDD" id="cd16650">
    <property type="entry name" value="SP-RING_PIAS-like"/>
    <property type="match status" value="1"/>
</dbReference>
<dbReference type="Gene3D" id="3.30.40.10">
    <property type="entry name" value="Zinc/RING finger domain, C3HC4 (zinc finger)"/>
    <property type="match status" value="1"/>
</dbReference>
<reference evidence="7 8" key="1">
    <citation type="journal article" date="2013" name="Curr. Biol.">
        <title>The Genome of the Foraminiferan Reticulomyxa filosa.</title>
        <authorList>
            <person name="Glockner G."/>
            <person name="Hulsmann N."/>
            <person name="Schleicher M."/>
            <person name="Noegel A.A."/>
            <person name="Eichinger L."/>
            <person name="Gallinger C."/>
            <person name="Pawlowski J."/>
            <person name="Sierra R."/>
            <person name="Euteneuer U."/>
            <person name="Pillet L."/>
            <person name="Moustafa A."/>
            <person name="Platzer M."/>
            <person name="Groth M."/>
            <person name="Szafranski K."/>
            <person name="Schliwa M."/>
        </authorList>
    </citation>
    <scope>NUCLEOTIDE SEQUENCE [LARGE SCALE GENOMIC DNA]</scope>
</reference>